<accession>A0A6A7BBY8</accession>
<dbReference type="PROSITE" id="PS51257">
    <property type="entry name" value="PROKAR_LIPOPROTEIN"/>
    <property type="match status" value="1"/>
</dbReference>
<sequence>MRFQIVAVLFALLPALTSACASYAFCLCQDGPDNRFNDGATKKACANFNGTYRKFDDGRHYCSLGSANAGIGGVVQIFLNNCRFKTACHTYGATADSNCWAKA</sequence>
<name>A0A6A7BBY8_9PLEO</name>
<evidence type="ECO:0000256" key="1">
    <source>
        <dbReference type="SAM" id="SignalP"/>
    </source>
</evidence>
<dbReference type="Proteomes" id="UP000799423">
    <property type="component" value="Unassembled WGS sequence"/>
</dbReference>
<dbReference type="AlphaFoldDB" id="A0A6A7BBY8"/>
<evidence type="ECO:0008006" key="4">
    <source>
        <dbReference type="Google" id="ProtNLM"/>
    </source>
</evidence>
<keyword evidence="1" id="KW-0732">Signal</keyword>
<gene>
    <name evidence="2" type="ORF">T440DRAFT_445831</name>
</gene>
<protein>
    <recommendedName>
        <fullName evidence="4">Extracellular membrane protein CFEM domain-containing protein</fullName>
    </recommendedName>
</protein>
<dbReference type="OrthoDB" id="5320111at2759"/>
<organism evidence="2 3">
    <name type="scientific">Plenodomus tracheiphilus IPT5</name>
    <dbReference type="NCBI Taxonomy" id="1408161"/>
    <lineage>
        <taxon>Eukaryota</taxon>
        <taxon>Fungi</taxon>
        <taxon>Dikarya</taxon>
        <taxon>Ascomycota</taxon>
        <taxon>Pezizomycotina</taxon>
        <taxon>Dothideomycetes</taxon>
        <taxon>Pleosporomycetidae</taxon>
        <taxon>Pleosporales</taxon>
        <taxon>Pleosporineae</taxon>
        <taxon>Leptosphaeriaceae</taxon>
        <taxon>Plenodomus</taxon>
    </lineage>
</organism>
<keyword evidence="3" id="KW-1185">Reference proteome</keyword>
<evidence type="ECO:0000313" key="2">
    <source>
        <dbReference type="EMBL" id="KAF2852964.1"/>
    </source>
</evidence>
<proteinExistence type="predicted"/>
<reference evidence="2" key="1">
    <citation type="submission" date="2020-01" db="EMBL/GenBank/DDBJ databases">
        <authorList>
            <consortium name="DOE Joint Genome Institute"/>
            <person name="Haridas S."/>
            <person name="Albert R."/>
            <person name="Binder M."/>
            <person name="Bloem J."/>
            <person name="Labutti K."/>
            <person name="Salamov A."/>
            <person name="Andreopoulos B."/>
            <person name="Baker S.E."/>
            <person name="Barry K."/>
            <person name="Bills G."/>
            <person name="Bluhm B.H."/>
            <person name="Cannon C."/>
            <person name="Castanera R."/>
            <person name="Culley D.E."/>
            <person name="Daum C."/>
            <person name="Ezra D."/>
            <person name="Gonzalez J.B."/>
            <person name="Henrissat B."/>
            <person name="Kuo A."/>
            <person name="Liang C."/>
            <person name="Lipzen A."/>
            <person name="Lutzoni F."/>
            <person name="Magnuson J."/>
            <person name="Mondo S."/>
            <person name="Nolan M."/>
            <person name="Ohm R."/>
            <person name="Pangilinan J."/>
            <person name="Park H.-J."/>
            <person name="Ramirez L."/>
            <person name="Alfaro M."/>
            <person name="Sun H."/>
            <person name="Tritt A."/>
            <person name="Yoshinaga Y."/>
            <person name="Zwiers L.-H."/>
            <person name="Turgeon B.G."/>
            <person name="Goodwin S.B."/>
            <person name="Spatafora J.W."/>
            <person name="Crous P.W."/>
            <person name="Grigoriev I.V."/>
        </authorList>
    </citation>
    <scope>NUCLEOTIDE SEQUENCE</scope>
    <source>
        <strain evidence="2">IPT5</strain>
    </source>
</reference>
<feature type="chain" id="PRO_5025389724" description="Extracellular membrane protein CFEM domain-containing protein" evidence="1">
    <location>
        <begin position="20"/>
        <end position="103"/>
    </location>
</feature>
<evidence type="ECO:0000313" key="3">
    <source>
        <dbReference type="Proteomes" id="UP000799423"/>
    </source>
</evidence>
<dbReference type="EMBL" id="MU006297">
    <property type="protein sequence ID" value="KAF2852964.1"/>
    <property type="molecule type" value="Genomic_DNA"/>
</dbReference>
<feature type="signal peptide" evidence="1">
    <location>
        <begin position="1"/>
        <end position="19"/>
    </location>
</feature>